<proteinExistence type="predicted"/>
<evidence type="ECO:0000313" key="1">
    <source>
        <dbReference type="EMBL" id="QRW15612.1"/>
    </source>
</evidence>
<reference evidence="1" key="1">
    <citation type="submission" date="2020-05" db="EMBL/GenBank/DDBJ databases">
        <title>Evolutionary and genomic comparisons of hybrid uninucleate and nonhybrid Rhizoctonia fungi.</title>
        <authorList>
            <person name="Li C."/>
            <person name="Chen X."/>
        </authorList>
    </citation>
    <scope>NUCLEOTIDE SEQUENCE</scope>
    <source>
        <strain evidence="1">AG-1 IA</strain>
    </source>
</reference>
<name>A0A8H8SSV6_9AGAM</name>
<organism evidence="1 2">
    <name type="scientific">Rhizoctonia solani</name>
    <dbReference type="NCBI Taxonomy" id="456999"/>
    <lineage>
        <taxon>Eukaryota</taxon>
        <taxon>Fungi</taxon>
        <taxon>Dikarya</taxon>
        <taxon>Basidiomycota</taxon>
        <taxon>Agaricomycotina</taxon>
        <taxon>Agaricomycetes</taxon>
        <taxon>Cantharellales</taxon>
        <taxon>Ceratobasidiaceae</taxon>
        <taxon>Rhizoctonia</taxon>
    </lineage>
</organism>
<dbReference type="GeneID" id="67025893"/>
<dbReference type="EMBL" id="CP059658">
    <property type="protein sequence ID" value="QRW15612.1"/>
    <property type="molecule type" value="Genomic_DNA"/>
</dbReference>
<dbReference type="KEGG" id="rsx:RhiXN_03613"/>
<sequence>MPLDGDDNVTWFPPDTLLKDELPGMSTRIAVSFAFMSQGELIELDEEIVSHNRFDHIELLAAVGNGLDREGMFSQAVCSSNVNHLSPSEWGPNRASWCTSKALYYLTVPHPDYHDTWMRTLKSVWPKENVDVKPWPLEGCRPTWWSAEYKHDWPFDPRQDKGFGGLSRGAS</sequence>
<dbReference type="RefSeq" id="XP_043175849.1">
    <property type="nucleotide sequence ID" value="XM_043323430.1"/>
</dbReference>
<protein>
    <submittedName>
        <fullName evidence="1">Uncharacterized protein</fullName>
    </submittedName>
</protein>
<dbReference type="Proteomes" id="UP000650533">
    <property type="component" value="Chromosome 1"/>
</dbReference>
<gene>
    <name evidence="1" type="ORF">RhiXN_03613</name>
</gene>
<accession>A0A8H8SSV6</accession>
<evidence type="ECO:0000313" key="2">
    <source>
        <dbReference type="Proteomes" id="UP000650533"/>
    </source>
</evidence>
<dbReference type="AlphaFoldDB" id="A0A8H8SSV6"/>